<dbReference type="EMBL" id="JBHULI010000001">
    <property type="protein sequence ID" value="MFD2530910.1"/>
    <property type="molecule type" value="Genomic_DNA"/>
</dbReference>
<comment type="caution">
    <text evidence="1">The sequence shown here is derived from an EMBL/GenBank/DDBJ whole genome shotgun (WGS) entry which is preliminary data.</text>
</comment>
<name>A0ABW5JEQ1_9BACT</name>
<dbReference type="RefSeq" id="WP_390296943.1">
    <property type="nucleotide sequence ID" value="NZ_JBHULI010000001.1"/>
</dbReference>
<keyword evidence="2" id="KW-1185">Reference proteome</keyword>
<sequence length="127" mass="14152">MSYRLLVVEDNGQDSPESLLQGAKSSTPINDGGSLLEFENLAVTGNKSTSRPLLITDLSGTESNRDDYYVLSNNVTENNFQTYVMQTGARFNIDNYHSLVFDANLTNVSGSGRANDRIVQLRYVFRF</sequence>
<evidence type="ECO:0000313" key="2">
    <source>
        <dbReference type="Proteomes" id="UP001597460"/>
    </source>
</evidence>
<reference evidence="2" key="1">
    <citation type="journal article" date="2019" name="Int. J. Syst. Evol. Microbiol.">
        <title>The Global Catalogue of Microorganisms (GCM) 10K type strain sequencing project: providing services to taxonomists for standard genome sequencing and annotation.</title>
        <authorList>
            <consortium name="The Broad Institute Genomics Platform"/>
            <consortium name="The Broad Institute Genome Sequencing Center for Infectious Disease"/>
            <person name="Wu L."/>
            <person name="Ma J."/>
        </authorList>
    </citation>
    <scope>NUCLEOTIDE SEQUENCE [LARGE SCALE GENOMIC DNA]</scope>
    <source>
        <strain evidence="2">KCTC 52042</strain>
    </source>
</reference>
<accession>A0ABW5JEQ1</accession>
<proteinExistence type="predicted"/>
<evidence type="ECO:0000313" key="1">
    <source>
        <dbReference type="EMBL" id="MFD2530910.1"/>
    </source>
</evidence>
<dbReference type="Proteomes" id="UP001597460">
    <property type="component" value="Unassembled WGS sequence"/>
</dbReference>
<protein>
    <submittedName>
        <fullName evidence="1">Uncharacterized protein</fullName>
    </submittedName>
</protein>
<gene>
    <name evidence="1" type="ORF">ACFSVN_00445</name>
</gene>
<organism evidence="1 2">
    <name type="scientific">Gracilimonas halophila</name>
    <dbReference type="NCBI Taxonomy" id="1834464"/>
    <lineage>
        <taxon>Bacteria</taxon>
        <taxon>Pseudomonadati</taxon>
        <taxon>Balneolota</taxon>
        <taxon>Balneolia</taxon>
        <taxon>Balneolales</taxon>
        <taxon>Balneolaceae</taxon>
        <taxon>Gracilimonas</taxon>
    </lineage>
</organism>